<sequence length="2090" mass="229744">MDDRGGDPRVRFIRSTAEICLGADGSLFDILIADQGPYGRLRSFLDGGAPAMLLVLHNLHDAAATSRPAISAAASGQSEASAAPDGAAEAQDPGTDADLASDTRDGDQQQQQLQQQQRLQEGSRGGSNDQEPFGADKERPRSGSEQAAGADEQHGHADATGSRMDSDGGSAAAAHAPTDVQLSGLRQELLLFLEPVPEHLAGCRTFYCLHGSPGPVDPEHPEQQLECGVLASGPSLRSLEQLLADVYLPLLVQQAADDARAPGGAAVSAAVAAALGAVGGGGGGRELLAAMQKYLGQVSQALQHLHGDVALEIPELRIAGVQAAAAEPDVVEALEEAAAGWSAALAALMQAEGDKRPGGKGPMAEVEFWRARSAVLSGVSEQLALPRAQEMLAVLEAGSEDRQLLAALKGQMAELEKLATEARDNVKFLSTLERHFKAISSGPLPAIADCLLPLMSALRMVWIMSRHYGDDERMGALLGRIGREIGDRVEGAIALHALFTMPAAEAGELLRTSKALLEQWHSTYMQVREKIELSGRDARWEFLKGPLFGRTNYMAEICGALAEMVEVVDDFFKFLGPELKAVTGDTKGIDDVIERVQLMVEPVETALFNVFDIAHASQWRALRQRFYQDNEEVKAATRELIDTSFRKLRSAEGAFELLSNFRSIESRGAIQQQMMNKLVDILEQFHREIGAAQEVFERCKANPPVPRNQPPVAGAIQWSHLLLTRVKQTMAKLQVAEPDGAWCEHTVGQQVHDGYTALARCVMRFEKATFAAWHDGADAVAMAHLKQPILVKDPATGHVTVNFHPDLHQLMLEARYLDRQRFPIPPIALQVALQEEEYRRWTEALEGLLEEYDKVVGALSDAERDLLSAKLAALAHGLEPGLVRLNWNSRGIDDFVGKAGAAVHEFRGVVNQVSKNAAILEKAVGAIASTQLVAEVPQGSEVPELQEFYEGMEQARSAVVEVAVKKYRSLTPILCKLEELVAGTNNGRSPQLAGYYSFWEQAVFNALAVMLLRGLDRLHTMFGPAAKQPLFRLKTSLQNAEVVVQPPVKETTKLLTSYVKNVAESCREFVRWMDGTCVEMPDQRPQGETEGEPLVMTYNTEVLRIQQVMASAVQVHQDITKSGQRISRHLEAWRRWGDIWKTDKAALLDKFKAKAPGCAAFVEKFTLFKKQADYFWEQARDADMGFVRVAGAALGLSVHEECLQWTRALAAAMREVDEAAAAALRAKMAAMDEALARDPSTLDELKELLGVVAAVRGEGMMMELRCADLEERYRTRLLFAVGEAAAAQCRADLESAARIAAEWRELSQRAEQRDCELDGVKGRFSETTRHQVAEFAAETHALAEKLKAQGPGTPGVALAAGLDLLRAFQQEAEVLAARREALRLAEQLFDMDVTAYPVLAEVEAELRRLGSVYGIYGEYADAVRQYSGQLWSELDVGRMVDGMQEIAAKLGRLRGVRDMPVYGLVESEVAGFLESLPLMRELKGDALRPRHWRALMAATGQEFEMDPRTFTLGNMFAMQLHRFGEDVGRITSAAAKELVIETELKKLGDLWKEQRFSLHKYTNNGMDRGWVLKGVDEVSLLLEDMGLNLQSMVASPYVRPFAEEVRQWEQKLSLISEAIEVNGAAVWMLVQRKWMYLESIFVGSDDIRHQLPQEAKRFDTIDRSWLSIMNDTAKNTLVLDACSTDGRLDQLRALSEQLELCQKSLSDYLDTKRAAFPRFYFISDDELLAVLGTSDPTSVQEHMLKLFDNAASLKFGRGNKSVVGMTSSEGESFAFRSAVAVDGPVEAWMTGVEAEMRATLAAVMKEGVWNYAKASRSRWILDSLGMVTLAGSQVWWTWETEDVFRRVREGDKHAMKNFAAKLTGQLGDLTAMVRGDLNGDARRKVNTLVITDVHARDIVDMFVRDSVMDAREFAWESQLRFYWDRGLDDLIVRQCTGLFRFGYEYMGLNGRLVITALTDRCYMTLTTALTYRLGGAPAGPAGTGKTETVKDLAKSLAVLCVVFNCGEGLDYKAMGSIFSGLVQCGAWGCFDEFNRIEAEVGRGQGPDAAACTSLGSAEGSRRKDKQRVKPLLLCKTRPPSAQEPLLKPLS</sequence>
<feature type="compositionally biased region" description="Low complexity" evidence="15">
    <location>
        <begin position="108"/>
        <end position="120"/>
    </location>
</feature>
<dbReference type="InterPro" id="IPR027417">
    <property type="entry name" value="P-loop_NTPase"/>
</dbReference>
<feature type="coiled-coil region" evidence="14">
    <location>
        <begin position="831"/>
        <end position="865"/>
    </location>
</feature>
<keyword evidence="6" id="KW-0547">Nucleotide-binding</keyword>
<feature type="domain" description="Dynein heavy chain hydrolytic ATP-binding dynein motor region" evidence="18">
    <location>
        <begin position="1941"/>
        <end position="2040"/>
    </location>
</feature>
<dbReference type="Gene3D" id="1.10.287.2620">
    <property type="match status" value="1"/>
</dbReference>
<dbReference type="GeneID" id="25735718"/>
<dbReference type="InterPro" id="IPR042222">
    <property type="entry name" value="Dynein_2_N"/>
</dbReference>
<dbReference type="FunFam" id="3.20.180.20:FF:000001">
    <property type="entry name" value="Dynein axonemal heavy chain 5"/>
    <property type="match status" value="1"/>
</dbReference>
<dbReference type="GO" id="GO:0045505">
    <property type="term" value="F:dynein intermediate chain binding"/>
    <property type="evidence" value="ECO:0007669"/>
    <property type="project" value="InterPro"/>
</dbReference>
<evidence type="ECO:0000256" key="6">
    <source>
        <dbReference type="ARBA" id="ARBA00022741"/>
    </source>
</evidence>
<dbReference type="GO" id="GO:0005930">
    <property type="term" value="C:axoneme"/>
    <property type="evidence" value="ECO:0007669"/>
    <property type="project" value="UniProtKB-SubCell"/>
</dbReference>
<evidence type="ECO:0000256" key="3">
    <source>
        <dbReference type="ARBA" id="ARBA00022490"/>
    </source>
</evidence>
<feature type="compositionally biased region" description="Low complexity" evidence="15">
    <location>
        <begin position="70"/>
        <end position="94"/>
    </location>
</feature>
<keyword evidence="9 14" id="KW-0175">Coiled coil</keyword>
<evidence type="ECO:0000256" key="11">
    <source>
        <dbReference type="ARBA" id="ARBA00023175"/>
    </source>
</evidence>
<dbReference type="InterPro" id="IPR026983">
    <property type="entry name" value="DHC"/>
</dbReference>
<dbReference type="Gene3D" id="1.20.58.1120">
    <property type="match status" value="1"/>
</dbReference>
<proteinExistence type="inferred from homology"/>
<evidence type="ECO:0000256" key="8">
    <source>
        <dbReference type="ARBA" id="ARBA00023017"/>
    </source>
</evidence>
<dbReference type="GO" id="GO:0051959">
    <property type="term" value="F:dynein light intermediate chain binding"/>
    <property type="evidence" value="ECO:0007669"/>
    <property type="project" value="InterPro"/>
</dbReference>
<comment type="similarity">
    <text evidence="2">Belongs to the dynein heavy chain family.</text>
</comment>
<evidence type="ECO:0000256" key="2">
    <source>
        <dbReference type="ARBA" id="ARBA00008887"/>
    </source>
</evidence>
<evidence type="ECO:0000256" key="1">
    <source>
        <dbReference type="ARBA" id="ARBA00004430"/>
    </source>
</evidence>
<feature type="region of interest" description="Disordered" evidence="15">
    <location>
        <begin position="70"/>
        <end position="175"/>
    </location>
</feature>
<evidence type="ECO:0000256" key="5">
    <source>
        <dbReference type="ARBA" id="ARBA00022737"/>
    </source>
</evidence>
<dbReference type="RefSeq" id="XP_013904133.1">
    <property type="nucleotide sequence ID" value="XM_014048679.1"/>
</dbReference>
<keyword evidence="13" id="KW-0966">Cell projection</keyword>
<dbReference type="GO" id="GO:0005524">
    <property type="term" value="F:ATP binding"/>
    <property type="evidence" value="ECO:0007669"/>
    <property type="project" value="UniProtKB-KW"/>
</dbReference>
<dbReference type="InterPro" id="IPR013594">
    <property type="entry name" value="Dynein_heavy_tail"/>
</dbReference>
<evidence type="ECO:0000256" key="15">
    <source>
        <dbReference type="SAM" id="MobiDB-lite"/>
    </source>
</evidence>
<dbReference type="FunFam" id="1.20.140.100:FF:000001">
    <property type="entry name" value="dynein heavy chain 17, axonemal"/>
    <property type="match status" value="1"/>
</dbReference>
<evidence type="ECO:0000256" key="9">
    <source>
        <dbReference type="ARBA" id="ARBA00023054"/>
    </source>
</evidence>
<keyword evidence="3" id="KW-0963">Cytoplasm</keyword>
<comment type="subcellular location">
    <subcellularLocation>
        <location evidence="1">Cytoplasm</location>
        <location evidence="1">Cytoskeleton</location>
        <location evidence="1">Cilium axoneme</location>
    </subcellularLocation>
</comment>
<feature type="domain" description="Dynein heavy chain linker" evidence="17">
    <location>
        <begin position="1399"/>
        <end position="1806"/>
    </location>
</feature>
<accession>A0A0D2LEL4</accession>
<evidence type="ECO:0000259" key="18">
    <source>
        <dbReference type="Pfam" id="PF12774"/>
    </source>
</evidence>
<dbReference type="GO" id="GO:0007018">
    <property type="term" value="P:microtubule-based movement"/>
    <property type="evidence" value="ECO:0007669"/>
    <property type="project" value="InterPro"/>
</dbReference>
<evidence type="ECO:0000313" key="19">
    <source>
        <dbReference type="EMBL" id="KIZ05114.1"/>
    </source>
</evidence>
<dbReference type="SUPFAM" id="SSF52540">
    <property type="entry name" value="P-loop containing nucleoside triphosphate hydrolases"/>
    <property type="match status" value="1"/>
</dbReference>
<evidence type="ECO:0000259" key="16">
    <source>
        <dbReference type="Pfam" id="PF08385"/>
    </source>
</evidence>
<dbReference type="PANTHER" id="PTHR22878:SF63">
    <property type="entry name" value="DYNEIN AXONEMAL HEAVY CHAIN 10"/>
    <property type="match status" value="1"/>
</dbReference>
<evidence type="ECO:0000256" key="12">
    <source>
        <dbReference type="ARBA" id="ARBA00023212"/>
    </source>
</evidence>
<dbReference type="GO" id="GO:0030286">
    <property type="term" value="C:dynein complex"/>
    <property type="evidence" value="ECO:0007669"/>
    <property type="project" value="UniProtKB-KW"/>
</dbReference>
<dbReference type="Gene3D" id="3.20.180.20">
    <property type="entry name" value="Dynein heavy chain, N-terminal domain 2"/>
    <property type="match status" value="1"/>
</dbReference>
<feature type="domain" description="Dynein heavy chain tail" evidence="16">
    <location>
        <begin position="331"/>
        <end position="895"/>
    </location>
</feature>
<evidence type="ECO:0000313" key="20">
    <source>
        <dbReference type="Proteomes" id="UP000054498"/>
    </source>
</evidence>
<evidence type="ECO:0000256" key="13">
    <source>
        <dbReference type="ARBA" id="ARBA00023273"/>
    </source>
</evidence>
<evidence type="ECO:0000256" key="7">
    <source>
        <dbReference type="ARBA" id="ARBA00022840"/>
    </source>
</evidence>
<organism evidence="19 20">
    <name type="scientific">Monoraphidium neglectum</name>
    <dbReference type="NCBI Taxonomy" id="145388"/>
    <lineage>
        <taxon>Eukaryota</taxon>
        <taxon>Viridiplantae</taxon>
        <taxon>Chlorophyta</taxon>
        <taxon>core chlorophytes</taxon>
        <taxon>Chlorophyceae</taxon>
        <taxon>CS clade</taxon>
        <taxon>Sphaeropleales</taxon>
        <taxon>Selenastraceae</taxon>
        <taxon>Monoraphidium</taxon>
    </lineage>
</organism>
<dbReference type="Proteomes" id="UP000054498">
    <property type="component" value="Unassembled WGS sequence"/>
</dbReference>
<evidence type="ECO:0000259" key="17">
    <source>
        <dbReference type="Pfam" id="PF08393"/>
    </source>
</evidence>
<dbReference type="FunFam" id="1.20.58.1120:FF:000008">
    <property type="entry name" value="Dynein heavy chain 10, axonemal"/>
    <property type="match status" value="1"/>
</dbReference>
<dbReference type="PANTHER" id="PTHR22878">
    <property type="entry name" value="DYNEIN HEAVY CHAIN 6, AXONEMAL-LIKE-RELATED"/>
    <property type="match status" value="1"/>
</dbReference>
<keyword evidence="5" id="KW-0677">Repeat</keyword>
<keyword evidence="19" id="KW-0282">Flagellum</keyword>
<feature type="coiled-coil region" evidence="14">
    <location>
        <begin position="405"/>
        <end position="432"/>
    </location>
</feature>
<keyword evidence="8" id="KW-0243">Dynein</keyword>
<dbReference type="Pfam" id="PF08385">
    <property type="entry name" value="DHC_N1"/>
    <property type="match status" value="1"/>
</dbReference>
<dbReference type="KEGG" id="mng:MNEG_2840"/>
<dbReference type="InterPro" id="IPR042228">
    <property type="entry name" value="Dynein_linker_3"/>
</dbReference>
<keyword evidence="4" id="KW-0493">Microtubule</keyword>
<keyword evidence="7" id="KW-0067">ATP-binding</keyword>
<dbReference type="Pfam" id="PF12774">
    <property type="entry name" value="AAA_6"/>
    <property type="match status" value="1"/>
</dbReference>
<evidence type="ECO:0000256" key="14">
    <source>
        <dbReference type="SAM" id="Coils"/>
    </source>
</evidence>
<reference evidence="19 20" key="1">
    <citation type="journal article" date="2013" name="BMC Genomics">
        <title>Reconstruction of the lipid metabolism for the microalga Monoraphidium neglectum from its genome sequence reveals characteristics suitable for biofuel production.</title>
        <authorList>
            <person name="Bogen C."/>
            <person name="Al-Dilaimi A."/>
            <person name="Albersmeier A."/>
            <person name="Wichmann J."/>
            <person name="Grundmann M."/>
            <person name="Rupp O."/>
            <person name="Lauersen K.J."/>
            <person name="Blifernez-Klassen O."/>
            <person name="Kalinowski J."/>
            <person name="Goesmann A."/>
            <person name="Mussgnug J.H."/>
            <person name="Kruse O."/>
        </authorList>
    </citation>
    <scope>NUCLEOTIDE SEQUENCE [LARGE SCALE GENOMIC DNA]</scope>
    <source>
        <strain evidence="19 20">SAG 48.87</strain>
    </source>
</reference>
<dbReference type="Pfam" id="PF08393">
    <property type="entry name" value="DHC_N2"/>
    <property type="match status" value="1"/>
</dbReference>
<dbReference type="Gene3D" id="3.40.50.300">
    <property type="entry name" value="P-loop containing nucleotide triphosphate hydrolases"/>
    <property type="match status" value="1"/>
</dbReference>
<dbReference type="InterPro" id="IPR035699">
    <property type="entry name" value="AAA_6"/>
</dbReference>
<keyword evidence="20" id="KW-1185">Reference proteome</keyword>
<dbReference type="FunFam" id="1.10.287.2620:FF:000002">
    <property type="entry name" value="Dynein heavy chain 2, axonemal"/>
    <property type="match status" value="1"/>
</dbReference>
<keyword evidence="12" id="KW-0206">Cytoskeleton</keyword>
<keyword evidence="10" id="KW-0969">Cilium</keyword>
<dbReference type="GO" id="GO:0005874">
    <property type="term" value="C:microtubule"/>
    <property type="evidence" value="ECO:0007669"/>
    <property type="project" value="UniProtKB-KW"/>
</dbReference>
<evidence type="ECO:0000256" key="4">
    <source>
        <dbReference type="ARBA" id="ARBA00022701"/>
    </source>
</evidence>
<dbReference type="InterPro" id="IPR013602">
    <property type="entry name" value="Dynein_heavy_linker"/>
</dbReference>
<dbReference type="OrthoDB" id="64868at2759"/>
<keyword evidence="11" id="KW-0505">Motor protein</keyword>
<gene>
    <name evidence="19" type="ORF">MNEG_2840</name>
</gene>
<name>A0A0D2LEL4_9CHLO</name>
<dbReference type="EMBL" id="KK100555">
    <property type="protein sequence ID" value="KIZ05114.1"/>
    <property type="molecule type" value="Genomic_DNA"/>
</dbReference>
<dbReference type="STRING" id="145388.A0A0D2LEL4"/>
<dbReference type="Gene3D" id="1.20.140.100">
    <property type="entry name" value="Dynein heavy chain, N-terminal domain 2"/>
    <property type="match status" value="1"/>
</dbReference>
<evidence type="ECO:0000256" key="10">
    <source>
        <dbReference type="ARBA" id="ARBA00023069"/>
    </source>
</evidence>
<protein>
    <submittedName>
        <fullName evidence="19">Dynein-1-alpha heavy chain, flagellar inner armI1 complex</fullName>
    </submittedName>
</protein>